<organism evidence="1 2">
    <name type="scientific">Cordyceps militaris (strain CM01)</name>
    <name type="common">Caterpillar fungus</name>
    <dbReference type="NCBI Taxonomy" id="983644"/>
    <lineage>
        <taxon>Eukaryota</taxon>
        <taxon>Fungi</taxon>
        <taxon>Dikarya</taxon>
        <taxon>Ascomycota</taxon>
        <taxon>Pezizomycotina</taxon>
        <taxon>Sordariomycetes</taxon>
        <taxon>Hypocreomycetidae</taxon>
        <taxon>Hypocreales</taxon>
        <taxon>Cordycipitaceae</taxon>
        <taxon>Cordyceps</taxon>
    </lineage>
</organism>
<proteinExistence type="predicted"/>
<dbReference type="RefSeq" id="XP_006669230.1">
    <property type="nucleotide sequence ID" value="XM_006669167.1"/>
</dbReference>
<keyword evidence="2" id="KW-1185">Reference proteome</keyword>
<dbReference type="AlphaFoldDB" id="G3JDH1"/>
<dbReference type="EMBL" id="JH126401">
    <property type="protein sequence ID" value="EGX92646.1"/>
    <property type="molecule type" value="Genomic_DNA"/>
</dbReference>
<dbReference type="Proteomes" id="UP000001610">
    <property type="component" value="Unassembled WGS sequence"/>
</dbReference>
<dbReference type="GeneID" id="18166042"/>
<protein>
    <submittedName>
        <fullName evidence="1">Uncharacterized protein</fullName>
    </submittedName>
</protein>
<sequence length="83" mass="9688">MHASLLLSLHCVVQCARDHLPMLLLECSRQSLFLRIFFLIARYGLRIAEAEMTFRRRRFHSALSAKFSGNGHFLQLPDERSEQ</sequence>
<gene>
    <name evidence="1" type="ORF">CCM_04019</name>
</gene>
<name>G3JDH1_CORMM</name>
<evidence type="ECO:0000313" key="1">
    <source>
        <dbReference type="EMBL" id="EGX92646.1"/>
    </source>
</evidence>
<reference evidence="1 2" key="1">
    <citation type="journal article" date="2011" name="Genome Biol.">
        <title>Genome sequence of the insect pathogenic fungus Cordyceps militaris, a valued traditional Chinese medicine.</title>
        <authorList>
            <person name="Zheng P."/>
            <person name="Xia Y."/>
            <person name="Xiao G."/>
            <person name="Xiong C."/>
            <person name="Hu X."/>
            <person name="Zhang S."/>
            <person name="Zheng H."/>
            <person name="Huang Y."/>
            <person name="Zhou Y."/>
            <person name="Wang S."/>
            <person name="Zhao G.P."/>
            <person name="Liu X."/>
            <person name="St Leger R.J."/>
            <person name="Wang C."/>
        </authorList>
    </citation>
    <scope>NUCLEOTIDE SEQUENCE [LARGE SCALE GENOMIC DNA]</scope>
    <source>
        <strain evidence="1 2">CM01</strain>
    </source>
</reference>
<dbReference type="VEuPathDB" id="FungiDB:CCM_04019"/>
<dbReference type="KEGG" id="cmt:CCM_04019"/>
<evidence type="ECO:0000313" key="2">
    <source>
        <dbReference type="Proteomes" id="UP000001610"/>
    </source>
</evidence>
<dbReference type="HOGENOM" id="CLU_2542505_0_0_1"/>
<accession>G3JDH1</accession>
<dbReference type="InParanoid" id="G3JDH1"/>